<sequence>MTGMDNHQVGMGTLVESTTDEMRKFPAYSMAWEDDQETIATLLSDAGYQTYVTGKWGIGEVGGNLPNRFGFDRSFVMDATGGGNYDAKPYLPGSHSVEWFEDGRPVTLPEDWYSSRSLVDKMIEYIDQGDSEEPFYAFLALQALHMPIQVSAEYTDRYNGVFDAGWDVMRQQRLERVKSLGLVPDTTTLAPQPESHRAWDDLTPKERKVSAREMQVNAGMMENADYHIGRLINYLETQGLLENTIIMIASDNGPESAMTSFEGPLNIALDAVKIIERFDTSYENLGEPRSLTAIGPEWASVSATPFDLYKFYASEGGLRVPLVVAGPGIADSGVEQAPVHVADITPTLLDAANVDYDPAAFYGRSVLPMLAGETDMTRDGDDTFAFEVSGNAALYRGQWKITRNAPPMGDSQWRLYDLSVDPGETTDLAGQNPELFESMLAEYQAYSETVGAIELGPDDNALKVVNQKLVNNMLHKYWPHATGFVLAVLLALFLLFKLVRGLSRRAGA</sequence>
<keyword evidence="2" id="KW-0472">Membrane</keyword>
<feature type="domain" description="Sulfatase N-terminal" evidence="3">
    <location>
        <begin position="2"/>
        <end position="354"/>
    </location>
</feature>
<dbReference type="InterPro" id="IPR050738">
    <property type="entry name" value="Sulfatase"/>
</dbReference>
<dbReference type="SUPFAM" id="SSF53649">
    <property type="entry name" value="Alkaline phosphatase-like"/>
    <property type="match status" value="1"/>
</dbReference>
<dbReference type="PANTHER" id="PTHR42693">
    <property type="entry name" value="ARYLSULFATASE FAMILY MEMBER"/>
    <property type="match status" value="1"/>
</dbReference>
<dbReference type="EMBL" id="BMGH01000001">
    <property type="protein sequence ID" value="GGD02471.1"/>
    <property type="molecule type" value="Genomic_DNA"/>
</dbReference>
<keyword evidence="2" id="KW-0812">Transmembrane</keyword>
<reference evidence="4" key="2">
    <citation type="submission" date="2020-09" db="EMBL/GenBank/DDBJ databases">
        <authorList>
            <person name="Sun Q."/>
            <person name="Zhou Y."/>
        </authorList>
    </citation>
    <scope>NUCLEOTIDE SEQUENCE</scope>
    <source>
        <strain evidence="4">CGMCC 1.12921</strain>
    </source>
</reference>
<gene>
    <name evidence="4" type="primary">atsA</name>
    <name evidence="4" type="ORF">GCM10011342_09370</name>
</gene>
<evidence type="ECO:0000256" key="2">
    <source>
        <dbReference type="SAM" id="Phobius"/>
    </source>
</evidence>
<dbReference type="InterPro" id="IPR000917">
    <property type="entry name" value="Sulfatase_N"/>
</dbReference>
<dbReference type="Pfam" id="PF00884">
    <property type="entry name" value="Sulfatase"/>
    <property type="match status" value="1"/>
</dbReference>
<reference evidence="4" key="1">
    <citation type="journal article" date="2014" name="Int. J. Syst. Evol. Microbiol.">
        <title>Complete genome sequence of Corynebacterium casei LMG S-19264T (=DSM 44701T), isolated from a smear-ripened cheese.</title>
        <authorList>
            <consortium name="US DOE Joint Genome Institute (JGI-PGF)"/>
            <person name="Walter F."/>
            <person name="Albersmeier A."/>
            <person name="Kalinowski J."/>
            <person name="Ruckert C."/>
        </authorList>
    </citation>
    <scope>NUCLEOTIDE SEQUENCE</scope>
    <source>
        <strain evidence="4">CGMCC 1.12921</strain>
    </source>
</reference>
<accession>A0A8J2Y7J4</accession>
<evidence type="ECO:0000256" key="1">
    <source>
        <dbReference type="ARBA" id="ARBA00008779"/>
    </source>
</evidence>
<keyword evidence="5" id="KW-1185">Reference proteome</keyword>
<dbReference type="InterPro" id="IPR017850">
    <property type="entry name" value="Alkaline_phosphatase_core_sf"/>
</dbReference>
<dbReference type="AlphaFoldDB" id="A0A8J2Y7J4"/>
<dbReference type="GO" id="GO:0004065">
    <property type="term" value="F:arylsulfatase activity"/>
    <property type="evidence" value="ECO:0007669"/>
    <property type="project" value="TreeGrafter"/>
</dbReference>
<protein>
    <submittedName>
        <fullName evidence="4">Arylsulfatase</fullName>
    </submittedName>
</protein>
<feature type="transmembrane region" description="Helical" evidence="2">
    <location>
        <begin position="477"/>
        <end position="496"/>
    </location>
</feature>
<dbReference type="Proteomes" id="UP000613582">
    <property type="component" value="Unassembled WGS sequence"/>
</dbReference>
<evidence type="ECO:0000313" key="4">
    <source>
        <dbReference type="EMBL" id="GGD02471.1"/>
    </source>
</evidence>
<proteinExistence type="inferred from homology"/>
<evidence type="ECO:0000259" key="3">
    <source>
        <dbReference type="Pfam" id="PF00884"/>
    </source>
</evidence>
<dbReference type="PANTHER" id="PTHR42693:SF33">
    <property type="entry name" value="ARYLSULFATASE"/>
    <property type="match status" value="1"/>
</dbReference>
<dbReference type="Gene3D" id="3.40.720.10">
    <property type="entry name" value="Alkaline Phosphatase, subunit A"/>
    <property type="match status" value="1"/>
</dbReference>
<keyword evidence="2" id="KW-1133">Transmembrane helix</keyword>
<evidence type="ECO:0000313" key="5">
    <source>
        <dbReference type="Proteomes" id="UP000613582"/>
    </source>
</evidence>
<comment type="caution">
    <text evidence="4">The sequence shown here is derived from an EMBL/GenBank/DDBJ whole genome shotgun (WGS) entry which is preliminary data.</text>
</comment>
<dbReference type="Gene3D" id="3.30.1120.10">
    <property type="match status" value="1"/>
</dbReference>
<comment type="similarity">
    <text evidence="1">Belongs to the sulfatase family.</text>
</comment>
<name>A0A8J2Y7J4_9PROT</name>
<organism evidence="4 5">
    <name type="scientific">Aquisalinus flavus</name>
    <dbReference type="NCBI Taxonomy" id="1526572"/>
    <lineage>
        <taxon>Bacteria</taxon>
        <taxon>Pseudomonadati</taxon>
        <taxon>Pseudomonadota</taxon>
        <taxon>Alphaproteobacteria</taxon>
        <taxon>Parvularculales</taxon>
        <taxon>Parvularculaceae</taxon>
        <taxon>Aquisalinus</taxon>
    </lineage>
</organism>